<keyword evidence="2" id="KW-0963">Cytoplasm</keyword>
<dbReference type="AlphaFoldDB" id="A0A7D9ELN6"/>
<evidence type="ECO:0000256" key="5">
    <source>
        <dbReference type="ARBA" id="ARBA00022737"/>
    </source>
</evidence>
<evidence type="ECO:0000256" key="4">
    <source>
        <dbReference type="ARBA" id="ARBA00022694"/>
    </source>
</evidence>
<dbReference type="SUPFAM" id="SSF50978">
    <property type="entry name" value="WD40 repeat-like"/>
    <property type="match status" value="1"/>
</dbReference>
<evidence type="ECO:0000256" key="7">
    <source>
        <dbReference type="ARBA" id="ARBA00040154"/>
    </source>
</evidence>
<protein>
    <recommendedName>
        <fullName evidence="7">tRNA (34-2'-O)-methyltransferase regulator WDR6</fullName>
    </recommendedName>
</protein>
<evidence type="ECO:0000256" key="3">
    <source>
        <dbReference type="ARBA" id="ARBA00022574"/>
    </source>
</evidence>
<organism evidence="8 9">
    <name type="scientific">Paramuricea clavata</name>
    <name type="common">Red gorgonian</name>
    <name type="synonym">Violescent sea-whip</name>
    <dbReference type="NCBI Taxonomy" id="317549"/>
    <lineage>
        <taxon>Eukaryota</taxon>
        <taxon>Metazoa</taxon>
        <taxon>Cnidaria</taxon>
        <taxon>Anthozoa</taxon>
        <taxon>Octocorallia</taxon>
        <taxon>Malacalcyonacea</taxon>
        <taxon>Plexauridae</taxon>
        <taxon>Paramuricea</taxon>
    </lineage>
</organism>
<name>A0A7D9ELN6_PARCT</name>
<dbReference type="InterPro" id="IPR051973">
    <property type="entry name" value="tRNA_Anticodon_Mtase-Reg"/>
</dbReference>
<dbReference type="OrthoDB" id="5594999at2759"/>
<gene>
    <name evidence="8" type="ORF">PACLA_8A031968</name>
</gene>
<dbReference type="Gene3D" id="2.130.10.10">
    <property type="entry name" value="YVTN repeat-like/Quinoprotein amine dehydrogenase"/>
    <property type="match status" value="2"/>
</dbReference>
<keyword evidence="4" id="KW-0819">tRNA processing</keyword>
<keyword evidence="3" id="KW-0853">WD repeat</keyword>
<evidence type="ECO:0000256" key="1">
    <source>
        <dbReference type="ARBA" id="ARBA00004496"/>
    </source>
</evidence>
<dbReference type="InterPro" id="IPR001680">
    <property type="entry name" value="WD40_rpt"/>
</dbReference>
<accession>A0A7D9ELN6</accession>
<dbReference type="GO" id="GO:0005737">
    <property type="term" value="C:cytoplasm"/>
    <property type="evidence" value="ECO:0007669"/>
    <property type="project" value="UniProtKB-SubCell"/>
</dbReference>
<dbReference type="PANTHER" id="PTHR14344:SF3">
    <property type="entry name" value="WD REPEAT-CONTAINING PROTEIN 6"/>
    <property type="match status" value="1"/>
</dbReference>
<dbReference type="GO" id="GO:0030488">
    <property type="term" value="P:tRNA methylation"/>
    <property type="evidence" value="ECO:0007669"/>
    <property type="project" value="TreeGrafter"/>
</dbReference>
<dbReference type="PROSITE" id="PS50082">
    <property type="entry name" value="WD_REPEATS_2"/>
    <property type="match status" value="1"/>
</dbReference>
<dbReference type="InterPro" id="IPR036322">
    <property type="entry name" value="WD40_repeat_dom_sf"/>
</dbReference>
<proteinExistence type="inferred from homology"/>
<sequence length="394" mass="44917">KSIWSLACRSDEHMIATGGGDSAIRLWLVKNEIENTKEEQHLLSSIPSQQEITPQIGEQIPRMIGLLHDTSVLVMTDKGNLYRFQWYQNESDASGKWSLIRHEPEYSSYSIMALSDCRTIVALGNISGSIKLVSLTDIAWRSLENKPYADKVLSLHWLKGEHDSFFNLFSCGLEGLVIWWTVQCLKTSQSFSCEVKANFRLPYCRQRWPNSVYLVTRDIICTEPNASLVLCGDRRGSLHVFKDIAENEPVDPVQSLIGIHGRNGVTSICSNSGYIYTTGRDGYIRQYKLSGENLELLDKKKVYKGMEWIDWVNFTSGGEILVLGFHTVDFIIWSMTRNEVLFRIPCGGGHRNWDILYTTTNHGLIFTYLKQSTVHVHTWAEAKKQSPSIIQERN</sequence>
<dbReference type="EMBL" id="CACRXK020007091">
    <property type="protein sequence ID" value="CAB4011266.1"/>
    <property type="molecule type" value="Genomic_DNA"/>
</dbReference>
<comment type="subcellular location">
    <subcellularLocation>
        <location evidence="1">Cytoplasm</location>
    </subcellularLocation>
</comment>
<evidence type="ECO:0000256" key="6">
    <source>
        <dbReference type="ARBA" id="ARBA00038255"/>
    </source>
</evidence>
<dbReference type="Proteomes" id="UP001152795">
    <property type="component" value="Unassembled WGS sequence"/>
</dbReference>
<dbReference type="InterPro" id="IPR015943">
    <property type="entry name" value="WD40/YVTN_repeat-like_dom_sf"/>
</dbReference>
<feature type="non-terminal residue" evidence="8">
    <location>
        <position position="1"/>
    </location>
</feature>
<dbReference type="Pfam" id="PF00400">
    <property type="entry name" value="WD40"/>
    <property type="match status" value="1"/>
</dbReference>
<evidence type="ECO:0000313" key="9">
    <source>
        <dbReference type="Proteomes" id="UP001152795"/>
    </source>
</evidence>
<reference evidence="8" key="1">
    <citation type="submission" date="2020-04" db="EMBL/GenBank/DDBJ databases">
        <authorList>
            <person name="Alioto T."/>
            <person name="Alioto T."/>
            <person name="Gomez Garrido J."/>
        </authorList>
    </citation>
    <scope>NUCLEOTIDE SEQUENCE</scope>
    <source>
        <strain evidence="8">A484AB</strain>
    </source>
</reference>
<keyword evidence="9" id="KW-1185">Reference proteome</keyword>
<keyword evidence="5" id="KW-0677">Repeat</keyword>
<evidence type="ECO:0000313" key="8">
    <source>
        <dbReference type="EMBL" id="CAB4011266.1"/>
    </source>
</evidence>
<comment type="caution">
    <text evidence="8">The sequence shown here is derived from an EMBL/GenBank/DDBJ whole genome shotgun (WGS) entry which is preliminary data.</text>
</comment>
<evidence type="ECO:0000256" key="2">
    <source>
        <dbReference type="ARBA" id="ARBA00022490"/>
    </source>
</evidence>
<dbReference type="PANTHER" id="PTHR14344">
    <property type="entry name" value="WD REPEAT PROTEIN"/>
    <property type="match status" value="1"/>
</dbReference>
<comment type="similarity">
    <text evidence="6">Belongs to the WD repeat WDR6 family.</text>
</comment>